<sequence>METIEEIVVKPTAFHAKLNMDSLLNTYKTKISNLGKDELIFPLDSVIESDSSRVVVIGKFINKNDVFALDINGTWDKQHIYFYKYENETWQKLKSDVFDSDVLSFSFENFNKDEDSEILILGHPNMNGNREQTIYKYDALSNQCIKSISLFSSELSYNAHRNLVIYQYFGSWYMTSIQTIYKWKGNKLIPVKSVEKQLKNTSEMSNGKEWIRYYENPTQDKDTLVLMFKKTYNEKNKRLYDLWENFFDRE</sequence>
<evidence type="ECO:0000313" key="2">
    <source>
        <dbReference type="Proteomes" id="UP001180481"/>
    </source>
</evidence>
<dbReference type="RefSeq" id="WP_309531939.1">
    <property type="nucleotide sequence ID" value="NZ_CP133721.1"/>
</dbReference>
<name>A0ABY9R8M7_9FLAO</name>
<protein>
    <submittedName>
        <fullName evidence="1">Uncharacterized protein</fullName>
    </submittedName>
</protein>
<evidence type="ECO:0000313" key="1">
    <source>
        <dbReference type="EMBL" id="WMW77597.1"/>
    </source>
</evidence>
<dbReference type="EMBL" id="CP133721">
    <property type="protein sequence ID" value="WMW77597.1"/>
    <property type="molecule type" value="Genomic_DNA"/>
</dbReference>
<accession>A0ABY9R8M7</accession>
<keyword evidence="2" id="KW-1185">Reference proteome</keyword>
<reference evidence="1" key="1">
    <citation type="submission" date="2023-09" db="EMBL/GenBank/DDBJ databases">
        <title>Flavobacterium sp. 20NA77.7 isolated from freshwater.</title>
        <authorList>
            <person name="Le V."/>
            <person name="Ko S.-R."/>
            <person name="Ahn C.-Y."/>
            <person name="Oh H.-M."/>
        </authorList>
    </citation>
    <scope>NUCLEOTIDE SEQUENCE</scope>
    <source>
        <strain evidence="1">20NA77.7</strain>
    </source>
</reference>
<organism evidence="1 2">
    <name type="scientific">Flavobacterium nakdongensis</name>
    <dbReference type="NCBI Taxonomy" id="3073563"/>
    <lineage>
        <taxon>Bacteria</taxon>
        <taxon>Pseudomonadati</taxon>
        <taxon>Bacteroidota</taxon>
        <taxon>Flavobacteriia</taxon>
        <taxon>Flavobacteriales</taxon>
        <taxon>Flavobacteriaceae</taxon>
        <taxon>Flavobacterium</taxon>
    </lineage>
</organism>
<dbReference type="Proteomes" id="UP001180481">
    <property type="component" value="Chromosome"/>
</dbReference>
<gene>
    <name evidence="1" type="ORF">RF683_08880</name>
</gene>
<proteinExistence type="predicted"/>